<evidence type="ECO:0000256" key="1">
    <source>
        <dbReference type="ARBA" id="ARBA00004418"/>
    </source>
</evidence>
<dbReference type="EMBL" id="CP022110">
    <property type="protein sequence ID" value="ASG21305.1"/>
    <property type="molecule type" value="Genomic_DNA"/>
</dbReference>
<keyword evidence="4" id="KW-0732">Signal</keyword>
<evidence type="ECO:0000256" key="3">
    <source>
        <dbReference type="ARBA" id="ARBA00022448"/>
    </source>
</evidence>
<feature type="domain" description="Solute-binding protein family 5" evidence="5">
    <location>
        <begin position="114"/>
        <end position="508"/>
    </location>
</feature>
<keyword evidence="3" id="KW-0813">Transport</keyword>
<evidence type="ECO:0000256" key="2">
    <source>
        <dbReference type="ARBA" id="ARBA00005695"/>
    </source>
</evidence>
<proteinExistence type="inferred from homology"/>
<dbReference type="PANTHER" id="PTHR30290">
    <property type="entry name" value="PERIPLASMIC BINDING COMPONENT OF ABC TRANSPORTER"/>
    <property type="match status" value="1"/>
</dbReference>
<protein>
    <submittedName>
        <fullName evidence="6">Peptide ABC transporter substrate-binding protein</fullName>
    </submittedName>
</protein>
<dbReference type="InterPro" id="IPR039424">
    <property type="entry name" value="SBP_5"/>
</dbReference>
<dbReference type="InterPro" id="IPR030678">
    <property type="entry name" value="Peptide/Ni-bd"/>
</dbReference>
<reference evidence="6 7" key="1">
    <citation type="submission" date="2017-06" db="EMBL/GenBank/DDBJ databases">
        <title>Complete genome sequence of Nitrospirillum amazonense strain CBAmC, an endophytic nitrogen-fixing and plant growth-promoting bacterium, isolated from sugarcane.</title>
        <authorList>
            <person name="Schwab S."/>
            <person name="dos Santos Teixeira K.R."/>
            <person name="Simoes Araujo J.L."/>
            <person name="Soares Vidal M."/>
            <person name="Borges de Freitas H.R."/>
            <person name="Rivello Crivelaro A.L."/>
            <person name="Bueno de Camargo Nunes A."/>
            <person name="dos Santos C.M."/>
            <person name="Palmeira da Silva Rosa D."/>
            <person name="da Silva Padilha D."/>
            <person name="da Silva E."/>
            <person name="Araujo Terra L."/>
            <person name="Soares Mendes V."/>
            <person name="Farinelli L."/>
            <person name="Magalhaes Cruz L."/>
            <person name="Baldani J.I."/>
        </authorList>
    </citation>
    <scope>NUCLEOTIDE SEQUENCE [LARGE SCALE GENOMIC DNA]</scope>
    <source>
        <strain evidence="6 7">CBAmC</strain>
    </source>
</reference>
<dbReference type="KEGG" id="nao:Y958_11055"/>
<dbReference type="Gene3D" id="3.40.190.10">
    <property type="entry name" value="Periplasmic binding protein-like II"/>
    <property type="match status" value="1"/>
</dbReference>
<evidence type="ECO:0000313" key="6">
    <source>
        <dbReference type="EMBL" id="ASG21305.1"/>
    </source>
</evidence>
<comment type="similarity">
    <text evidence="2">Belongs to the bacterial solute-binding protein 5 family.</text>
</comment>
<dbReference type="Gene3D" id="3.90.76.10">
    <property type="entry name" value="Dipeptide-binding Protein, Domain 1"/>
    <property type="match status" value="1"/>
</dbReference>
<gene>
    <name evidence="6" type="ORF">Y958_11055</name>
</gene>
<dbReference type="GO" id="GO:0043190">
    <property type="term" value="C:ATP-binding cassette (ABC) transporter complex"/>
    <property type="evidence" value="ECO:0007669"/>
    <property type="project" value="InterPro"/>
</dbReference>
<dbReference type="GO" id="GO:1904680">
    <property type="term" value="F:peptide transmembrane transporter activity"/>
    <property type="evidence" value="ECO:0007669"/>
    <property type="project" value="TreeGrafter"/>
</dbReference>
<dbReference type="GO" id="GO:0030288">
    <property type="term" value="C:outer membrane-bounded periplasmic space"/>
    <property type="evidence" value="ECO:0007669"/>
    <property type="project" value="UniProtKB-ARBA"/>
</dbReference>
<comment type="subcellular location">
    <subcellularLocation>
        <location evidence="1">Periplasm</location>
    </subcellularLocation>
</comment>
<evidence type="ECO:0000256" key="4">
    <source>
        <dbReference type="ARBA" id="ARBA00022729"/>
    </source>
</evidence>
<accession>A0A248JRI1</accession>
<dbReference type="GO" id="GO:0015833">
    <property type="term" value="P:peptide transport"/>
    <property type="evidence" value="ECO:0007669"/>
    <property type="project" value="TreeGrafter"/>
</dbReference>
<sequence>MGPGPDGLGLGLWGAVHMGGSLYCRAGRRRVWASRLTLLAGFAALNGPLWHAAAQAAPSGAAPSGAVAAKTLVRSIGGATVTLDPQRADLSSESLVIDDLLEGLLAPDGRGGARPALAESWTVSPDGRIYTFKLRADAKWSDGTPVTADDFVFSWRRLADPRTAAPYAYYMWIVVNGEAITKGTIKDVSRLGVTALDATTFQVELVRPTAYFLAMLQHQALFAVQKASVQAHGDAFTEPGHYVSSGAYVLAENVPRDHLTLVRNPAYYDQAKVPIAVVRDLPLEDRAAEMRLFRDGQVQTTYELPIDQVAWARSALKEAFVSGDTYDTYFLSFNLRNEPWKSSPALREALTLAVDREALANRVLGGEQPAYSYVPRLAPGPGITGYEPGWPAWRDQPQAERERHARALLVEAGYGPGAGSKGGPGGRALPPISLLFPTGANWQAVAVAVARQWHDVLGVEVRLDAQDFRIVAAQSNAKTFKDVVFASWIGDYADANSFLALMRGDAGQENYASYRNPLFDALMEEANGEPDPGRRAGLLRRAERLMMDDTPVIPLFHKTMRRLVSPRVTGWVPNPLDLSPTRFLDLMP</sequence>
<dbReference type="SUPFAM" id="SSF53850">
    <property type="entry name" value="Periplasmic binding protein-like II"/>
    <property type="match status" value="1"/>
</dbReference>
<name>A0A248JRI1_9PROT</name>
<organism evidence="6 7">
    <name type="scientific">Nitrospirillum viridazoti CBAmc</name>
    <dbReference type="NCBI Taxonomy" id="1441467"/>
    <lineage>
        <taxon>Bacteria</taxon>
        <taxon>Pseudomonadati</taxon>
        <taxon>Pseudomonadota</taxon>
        <taxon>Alphaproteobacteria</taxon>
        <taxon>Rhodospirillales</taxon>
        <taxon>Azospirillaceae</taxon>
        <taxon>Nitrospirillum</taxon>
        <taxon>Nitrospirillum viridazoti</taxon>
    </lineage>
</organism>
<dbReference type="Proteomes" id="UP000197153">
    <property type="component" value="Chromosome 1"/>
</dbReference>
<keyword evidence="7" id="KW-1185">Reference proteome</keyword>
<evidence type="ECO:0000313" key="7">
    <source>
        <dbReference type="Proteomes" id="UP000197153"/>
    </source>
</evidence>
<evidence type="ECO:0000259" key="5">
    <source>
        <dbReference type="Pfam" id="PF00496"/>
    </source>
</evidence>
<dbReference type="PIRSF" id="PIRSF002741">
    <property type="entry name" value="MppA"/>
    <property type="match status" value="1"/>
</dbReference>
<dbReference type="Gene3D" id="3.10.105.10">
    <property type="entry name" value="Dipeptide-binding Protein, Domain 3"/>
    <property type="match status" value="1"/>
</dbReference>
<dbReference type="FunFam" id="3.90.76.10:FF:000001">
    <property type="entry name" value="Oligopeptide ABC transporter substrate-binding protein"/>
    <property type="match status" value="1"/>
</dbReference>
<dbReference type="AlphaFoldDB" id="A0A248JRI1"/>
<dbReference type="InterPro" id="IPR000914">
    <property type="entry name" value="SBP_5_dom"/>
</dbReference>
<dbReference type="CDD" id="cd08504">
    <property type="entry name" value="PBP2_OppA"/>
    <property type="match status" value="1"/>
</dbReference>
<dbReference type="Pfam" id="PF00496">
    <property type="entry name" value="SBP_bac_5"/>
    <property type="match status" value="1"/>
</dbReference>
<dbReference type="PANTHER" id="PTHR30290:SF10">
    <property type="entry name" value="PERIPLASMIC OLIGOPEPTIDE-BINDING PROTEIN-RELATED"/>
    <property type="match status" value="1"/>
</dbReference>